<keyword evidence="1" id="KW-0472">Membrane</keyword>
<dbReference type="Proteomes" id="UP001549691">
    <property type="component" value="Unassembled WGS sequence"/>
</dbReference>
<keyword evidence="3" id="KW-1185">Reference proteome</keyword>
<organism evidence="2 3">
    <name type="scientific">Uliginosibacterium flavum</name>
    <dbReference type="NCBI Taxonomy" id="1396831"/>
    <lineage>
        <taxon>Bacteria</taxon>
        <taxon>Pseudomonadati</taxon>
        <taxon>Pseudomonadota</taxon>
        <taxon>Betaproteobacteria</taxon>
        <taxon>Rhodocyclales</taxon>
        <taxon>Zoogloeaceae</taxon>
        <taxon>Uliginosibacterium</taxon>
    </lineage>
</organism>
<evidence type="ECO:0008006" key="4">
    <source>
        <dbReference type="Google" id="ProtNLM"/>
    </source>
</evidence>
<keyword evidence="1" id="KW-1133">Transmembrane helix</keyword>
<evidence type="ECO:0000313" key="3">
    <source>
        <dbReference type="Proteomes" id="UP001549691"/>
    </source>
</evidence>
<comment type="caution">
    <text evidence="2">The sequence shown here is derived from an EMBL/GenBank/DDBJ whole genome shotgun (WGS) entry which is preliminary data.</text>
</comment>
<sequence>MLTRYLHCIDHTGLSSYLSAGGESQAVARYPDSSEGVSQFSAWLARARPGTHTLLVDLPDEGFQSETIPFVAGADRKTLIARKQAQLFFGSPYSTAISLGREKEGRRDERILFAAVTRPAALEPWLAALHQHEAPLAALYSVPLLTRQLLSGLNPESPRGLIVSFSPAGIRQTYFENGELRFSRLSPAPEGDYASWGEACLRETQKTVQYLTTQRWITRNVRLPVWLLLARHDFAAVLASLERAEQLDFHLVNLETLAHHFGERSRTTASDSHPLMMRLALRAGRAPQLAPDNERRSYQLQRLRQAILWGGAIAAGVLLCLALNNHLASRSLWQQGAALQAESQQEELRYQQLLATLPQLPTSLESLHSVVNGIDQLAARRADPADALRRLAHVLDDYPDVDVLRIDWQQADDASGTVSATLDAALPLSAAADPRAAIIRIRAFAAAVRAQGDELSLLNLPFDVESDKTLRSGADTPNKRPEFKLRLLISPEKQP</sequence>
<keyword evidence="1" id="KW-0812">Transmembrane</keyword>
<evidence type="ECO:0000313" key="2">
    <source>
        <dbReference type="EMBL" id="MET7015697.1"/>
    </source>
</evidence>
<reference evidence="2 3" key="1">
    <citation type="submission" date="2024-07" db="EMBL/GenBank/DDBJ databases">
        <title>Uliginosibacterium flavum JJ3220;KACC:17644.</title>
        <authorList>
            <person name="Kim M.K."/>
        </authorList>
    </citation>
    <scope>NUCLEOTIDE SEQUENCE [LARGE SCALE GENOMIC DNA]</scope>
    <source>
        <strain evidence="2 3">KACC:17644</strain>
    </source>
</reference>
<name>A0ABV2TP40_9RHOO</name>
<dbReference type="EMBL" id="JBEWZI010000020">
    <property type="protein sequence ID" value="MET7015697.1"/>
    <property type="molecule type" value="Genomic_DNA"/>
</dbReference>
<proteinExistence type="predicted"/>
<protein>
    <recommendedName>
        <fullName evidence="4">GspL cytoplasmic actin-ATPase-like domain-containing protein</fullName>
    </recommendedName>
</protein>
<accession>A0ABV2TP40</accession>
<gene>
    <name evidence="2" type="ORF">ABXR19_16015</name>
</gene>
<evidence type="ECO:0000256" key="1">
    <source>
        <dbReference type="SAM" id="Phobius"/>
    </source>
</evidence>
<feature type="transmembrane region" description="Helical" evidence="1">
    <location>
        <begin position="306"/>
        <end position="324"/>
    </location>
</feature>
<dbReference type="RefSeq" id="WP_354602155.1">
    <property type="nucleotide sequence ID" value="NZ_JBEWZI010000020.1"/>
</dbReference>